<dbReference type="NCBIfam" id="TIGR03545">
    <property type="entry name" value="TIGR03545 family protein"/>
    <property type="match status" value="1"/>
</dbReference>
<gene>
    <name evidence="3" type="ORF">FHR99_003047</name>
</gene>
<keyword evidence="2" id="KW-1133">Transmembrane helix</keyword>
<protein>
    <submittedName>
        <fullName evidence="3">Uncharacterized protein (TIGR03545 family)</fullName>
    </submittedName>
</protein>
<dbReference type="Proteomes" id="UP000537130">
    <property type="component" value="Unassembled WGS sequence"/>
</dbReference>
<dbReference type="InterPro" id="IPR019934">
    <property type="entry name" value="CHP03545"/>
</dbReference>
<dbReference type="AlphaFoldDB" id="A0A7W4W784"/>
<sequence>MKEWIRWWGLGVFAVVAALWILCIDWVIESSIEFAGTQAVGAKVELDSAELSLSDGTLTLNRLQVTNPDKPMQNLFEAERIHSQVDLLMLLRRQFISDEATIDGLNLYTERDSSGAIDGRLFSFSKKEGEEGADLDLTSKLNLPDVDQMVAEEKSRLQAEVDAMKAEVDDIQRGWEQRIAQLPSQEKLAEYRRRWEELEDQNALVRIKGTKELRDEIDDDLDALRELDEQIKTDRERIAALTERAKTLPKREADRLLASVGLDQGFEGMIRHIVGDEAYQMVQQGLSLYQTAASQLSENDPLQSEEEAKRQRGTGEYIRFAEDQPLPDFLIKRASINGSVPVAGDTIRFDGVLSDISNAQKIWGKPLALKASGGSDKGASLNLNGLFDHRGADPLDSLDFDLRKLDLQALQLSDNSKLPISLQQGVADISTRFALGKNGLDATVDSLVKQAEFLVAETAESSSAELLRKALTAAKQFDLKMAISGNPEDPSLKLKSSLDKLIGDVLGAELKAKVAEHKAELQSKLSESLSGSTAKLEGKGGFLDDYKGQLEEKRNALKALLKDLR</sequence>
<feature type="coiled-coil region" evidence="1">
    <location>
        <begin position="154"/>
        <end position="244"/>
    </location>
</feature>
<evidence type="ECO:0000313" key="4">
    <source>
        <dbReference type="Proteomes" id="UP000537130"/>
    </source>
</evidence>
<evidence type="ECO:0000256" key="1">
    <source>
        <dbReference type="SAM" id="Coils"/>
    </source>
</evidence>
<name>A0A7W4W784_9GAMM</name>
<keyword evidence="2" id="KW-0812">Transmembrane</keyword>
<keyword evidence="2" id="KW-0472">Membrane</keyword>
<comment type="caution">
    <text evidence="3">The sequence shown here is derived from an EMBL/GenBank/DDBJ whole genome shotgun (WGS) entry which is preliminary data.</text>
</comment>
<keyword evidence="1" id="KW-0175">Coiled coil</keyword>
<evidence type="ECO:0000256" key="2">
    <source>
        <dbReference type="SAM" id="Phobius"/>
    </source>
</evidence>
<accession>A0A7W4W784</accession>
<evidence type="ECO:0000313" key="3">
    <source>
        <dbReference type="EMBL" id="MBB3048773.1"/>
    </source>
</evidence>
<organism evidence="3 4">
    <name type="scientific">Litorivivens lipolytica</name>
    <dbReference type="NCBI Taxonomy" id="1524264"/>
    <lineage>
        <taxon>Bacteria</taxon>
        <taxon>Pseudomonadati</taxon>
        <taxon>Pseudomonadota</taxon>
        <taxon>Gammaproteobacteria</taxon>
        <taxon>Litorivivens</taxon>
    </lineage>
</organism>
<feature type="transmembrane region" description="Helical" evidence="2">
    <location>
        <begin position="7"/>
        <end position="28"/>
    </location>
</feature>
<proteinExistence type="predicted"/>
<dbReference type="RefSeq" id="WP_183411537.1">
    <property type="nucleotide sequence ID" value="NZ_JACHWY010000003.1"/>
</dbReference>
<reference evidence="3 4" key="1">
    <citation type="submission" date="2020-08" db="EMBL/GenBank/DDBJ databases">
        <title>Genomic Encyclopedia of Type Strains, Phase III (KMG-III): the genomes of soil and plant-associated and newly described type strains.</title>
        <authorList>
            <person name="Whitman W."/>
        </authorList>
    </citation>
    <scope>NUCLEOTIDE SEQUENCE [LARGE SCALE GENOMIC DNA]</scope>
    <source>
        <strain evidence="3 4">CECT 8654</strain>
    </source>
</reference>
<dbReference type="EMBL" id="JACHWY010000003">
    <property type="protein sequence ID" value="MBB3048773.1"/>
    <property type="molecule type" value="Genomic_DNA"/>
</dbReference>
<keyword evidence="4" id="KW-1185">Reference proteome</keyword>